<feature type="region of interest" description="Disordered" evidence="6">
    <location>
        <begin position="366"/>
        <end position="394"/>
    </location>
</feature>
<evidence type="ECO:0000256" key="1">
    <source>
        <dbReference type="ARBA" id="ARBA00004141"/>
    </source>
</evidence>
<dbReference type="AlphaFoldDB" id="A0A4S4LF62"/>
<dbReference type="SUPFAM" id="SSF161111">
    <property type="entry name" value="Cation efflux protein transmembrane domain-like"/>
    <property type="match status" value="1"/>
</dbReference>
<feature type="domain" description="Cation efflux protein transmembrane" evidence="7">
    <location>
        <begin position="140"/>
        <end position="260"/>
    </location>
</feature>
<evidence type="ECO:0000256" key="5">
    <source>
        <dbReference type="ARBA" id="ARBA00023136"/>
    </source>
</evidence>
<comment type="subcellular location">
    <subcellularLocation>
        <location evidence="1">Membrane</location>
        <topology evidence="1">Multi-pass membrane protein</topology>
    </subcellularLocation>
</comment>
<feature type="compositionally biased region" description="Polar residues" evidence="6">
    <location>
        <begin position="40"/>
        <end position="56"/>
    </location>
</feature>
<dbReference type="InterPro" id="IPR050291">
    <property type="entry name" value="CDF_Transporter"/>
</dbReference>
<dbReference type="Gene3D" id="1.20.1510.10">
    <property type="entry name" value="Cation efflux protein transmembrane domain"/>
    <property type="match status" value="1"/>
</dbReference>
<sequence length="502" mass="55695">MTDTRDLSLSFSPPARHRQGTVSLVLSSRPSASAHRWQRSDTLVLQPSRSSDTSANPIDHRDIEGRLALVERDPYMFKGSLKTKEQLGELRRRKKAGKNLERFHREQNDLISSLLKSMEEHTEDAREVEETNRLPVKIAIWASMISNVVLCILQMYGAISSASLSLIATGIDSVFDVGSNVVLLWLHRKANALDINKWPVGGSRLQTIGNIVYGSLSVTFSVTFSVNLVVIVESVRSIISHNPDDDLKGFHIPSLIAVGAALGSSSDSSLSQPISEHTAKKASSTSAAQIRGHQKLGEEHALVKLRERATTDNEILEDFGVCSDSFLEEDRNCRRKFRKSVNSGFQEFLQGTGHRSSFSELKNEVANNAGSSKRKRGPNNIDLPGIRKKSKHDSVMATDANNCLATSSGIMEQASPPIPMDQKEISFDKSTAVESGQKVANEQYEYERAEREKLLQTENTILKKRLEEMRMDQVKAAAVSAREIESLKEQAADLVRERASER</sequence>
<evidence type="ECO:0000256" key="2">
    <source>
        <dbReference type="ARBA" id="ARBA00022448"/>
    </source>
</evidence>
<proteinExistence type="predicted"/>
<dbReference type="PANTHER" id="PTHR43840:SF12">
    <property type="entry name" value="CATION DIFFUSION FACILITATOR 1 (AFU_ORTHOLOGUE AFUA_1G14440)"/>
    <property type="match status" value="1"/>
</dbReference>
<evidence type="ECO:0000259" key="7">
    <source>
        <dbReference type="Pfam" id="PF01545"/>
    </source>
</evidence>
<keyword evidence="5" id="KW-0472">Membrane</keyword>
<dbReference type="InterPro" id="IPR027469">
    <property type="entry name" value="Cation_efflux_TMD_sf"/>
</dbReference>
<comment type="caution">
    <text evidence="8">The sequence shown here is derived from an EMBL/GenBank/DDBJ whole genome shotgun (WGS) entry which is preliminary data.</text>
</comment>
<dbReference type="GO" id="GO:0016020">
    <property type="term" value="C:membrane"/>
    <property type="evidence" value="ECO:0007669"/>
    <property type="project" value="UniProtKB-SubCell"/>
</dbReference>
<keyword evidence="2" id="KW-0813">Transport</keyword>
<feature type="region of interest" description="Disordered" evidence="6">
    <location>
        <begin position="269"/>
        <end position="289"/>
    </location>
</feature>
<dbReference type="Pfam" id="PF01545">
    <property type="entry name" value="Cation_efflux"/>
    <property type="match status" value="1"/>
</dbReference>
<dbReference type="InterPro" id="IPR058533">
    <property type="entry name" value="Cation_efflux_TM"/>
</dbReference>
<feature type="region of interest" description="Disordered" evidence="6">
    <location>
        <begin position="37"/>
        <end position="58"/>
    </location>
</feature>
<dbReference type="GO" id="GO:0008324">
    <property type="term" value="F:monoatomic cation transmembrane transporter activity"/>
    <property type="evidence" value="ECO:0007669"/>
    <property type="project" value="InterPro"/>
</dbReference>
<reference evidence="8 9" key="1">
    <citation type="submission" date="2019-02" db="EMBL/GenBank/DDBJ databases">
        <title>Genome sequencing of the rare red list fungi Phellinidium pouzarii.</title>
        <authorList>
            <person name="Buettner E."/>
            <person name="Kellner H."/>
        </authorList>
    </citation>
    <scope>NUCLEOTIDE SEQUENCE [LARGE SCALE GENOMIC DNA]</scope>
    <source>
        <strain evidence="8 9">DSM 108285</strain>
    </source>
</reference>
<evidence type="ECO:0000313" key="9">
    <source>
        <dbReference type="Proteomes" id="UP000308199"/>
    </source>
</evidence>
<evidence type="ECO:0000313" key="8">
    <source>
        <dbReference type="EMBL" id="THH10534.1"/>
    </source>
</evidence>
<name>A0A4S4LF62_9AGAM</name>
<gene>
    <name evidence="8" type="ORF">EW145_g1262</name>
</gene>
<keyword evidence="3" id="KW-0812">Transmembrane</keyword>
<organism evidence="8 9">
    <name type="scientific">Phellinidium pouzarii</name>
    <dbReference type="NCBI Taxonomy" id="167371"/>
    <lineage>
        <taxon>Eukaryota</taxon>
        <taxon>Fungi</taxon>
        <taxon>Dikarya</taxon>
        <taxon>Basidiomycota</taxon>
        <taxon>Agaricomycotina</taxon>
        <taxon>Agaricomycetes</taxon>
        <taxon>Hymenochaetales</taxon>
        <taxon>Hymenochaetaceae</taxon>
        <taxon>Phellinidium</taxon>
    </lineage>
</organism>
<protein>
    <recommendedName>
        <fullName evidence="7">Cation efflux protein transmembrane domain-containing protein</fullName>
    </recommendedName>
</protein>
<dbReference type="EMBL" id="SGPK01000033">
    <property type="protein sequence ID" value="THH10534.1"/>
    <property type="molecule type" value="Genomic_DNA"/>
</dbReference>
<accession>A0A4S4LF62</accession>
<evidence type="ECO:0000256" key="4">
    <source>
        <dbReference type="ARBA" id="ARBA00022989"/>
    </source>
</evidence>
<dbReference type="GO" id="GO:0030003">
    <property type="term" value="P:intracellular monoatomic cation homeostasis"/>
    <property type="evidence" value="ECO:0007669"/>
    <property type="project" value="UniProtKB-ARBA"/>
</dbReference>
<keyword evidence="9" id="KW-1185">Reference proteome</keyword>
<dbReference type="OrthoDB" id="78296at2759"/>
<evidence type="ECO:0000256" key="6">
    <source>
        <dbReference type="SAM" id="MobiDB-lite"/>
    </source>
</evidence>
<evidence type="ECO:0000256" key="3">
    <source>
        <dbReference type="ARBA" id="ARBA00022692"/>
    </source>
</evidence>
<keyword evidence="4" id="KW-1133">Transmembrane helix</keyword>
<dbReference type="PANTHER" id="PTHR43840">
    <property type="entry name" value="MITOCHONDRIAL METAL TRANSPORTER 1-RELATED"/>
    <property type="match status" value="1"/>
</dbReference>
<dbReference type="GO" id="GO:0098771">
    <property type="term" value="P:inorganic ion homeostasis"/>
    <property type="evidence" value="ECO:0007669"/>
    <property type="project" value="UniProtKB-ARBA"/>
</dbReference>
<dbReference type="Proteomes" id="UP000308199">
    <property type="component" value="Unassembled WGS sequence"/>
</dbReference>